<dbReference type="UniPathway" id="UPA00031">
    <property type="reaction ID" value="UER00013"/>
</dbReference>
<dbReference type="Pfam" id="PF00459">
    <property type="entry name" value="Inositol_P"/>
    <property type="match status" value="1"/>
</dbReference>
<organism evidence="15 16">
    <name type="scientific">Corynebacterium phoceense</name>
    <dbReference type="NCBI Taxonomy" id="1686286"/>
    <lineage>
        <taxon>Bacteria</taxon>
        <taxon>Bacillati</taxon>
        <taxon>Actinomycetota</taxon>
        <taxon>Actinomycetes</taxon>
        <taxon>Mycobacteriales</taxon>
        <taxon>Corynebacteriaceae</taxon>
        <taxon>Corynebacterium</taxon>
    </lineage>
</organism>
<gene>
    <name evidence="15" type="primary">hisN</name>
    <name evidence="15" type="ORF">EJK80_12515</name>
</gene>
<keyword evidence="16" id="KW-1185">Reference proteome</keyword>
<keyword evidence="8 15" id="KW-0378">Hydrolase</keyword>
<evidence type="ECO:0000256" key="14">
    <source>
        <dbReference type="PIRSR" id="PIRSR600760-2"/>
    </source>
</evidence>
<dbReference type="STRING" id="1686286.GCA_900092335_01016"/>
<dbReference type="PROSITE" id="PS00629">
    <property type="entry name" value="IMP_1"/>
    <property type="match status" value="1"/>
</dbReference>
<evidence type="ECO:0000256" key="5">
    <source>
        <dbReference type="ARBA" id="ARBA00021697"/>
    </source>
</evidence>
<dbReference type="GO" id="GO:0006020">
    <property type="term" value="P:inositol metabolic process"/>
    <property type="evidence" value="ECO:0007669"/>
    <property type="project" value="TreeGrafter"/>
</dbReference>
<keyword evidence="10" id="KW-0368">Histidine biosynthesis</keyword>
<evidence type="ECO:0000256" key="11">
    <source>
        <dbReference type="ARBA" id="ARBA00049158"/>
    </source>
</evidence>
<dbReference type="GO" id="GO:0046854">
    <property type="term" value="P:phosphatidylinositol phosphate biosynthetic process"/>
    <property type="evidence" value="ECO:0007669"/>
    <property type="project" value="InterPro"/>
</dbReference>
<protein>
    <recommendedName>
        <fullName evidence="5 13">Histidinol-phosphatase</fullName>
        <ecNumber evidence="13">3.1.3.15</ecNumber>
    </recommendedName>
</protein>
<evidence type="ECO:0000313" key="16">
    <source>
        <dbReference type="Proteomes" id="UP000318080"/>
    </source>
</evidence>
<dbReference type="Gene3D" id="3.40.190.80">
    <property type="match status" value="1"/>
</dbReference>
<dbReference type="EC" id="3.1.3.15" evidence="13"/>
<dbReference type="GO" id="GO:0004401">
    <property type="term" value="F:histidinol-phosphatase activity"/>
    <property type="evidence" value="ECO:0007669"/>
    <property type="project" value="UniProtKB-UniRule"/>
</dbReference>
<evidence type="ECO:0000256" key="8">
    <source>
        <dbReference type="ARBA" id="ARBA00022801"/>
    </source>
</evidence>
<reference evidence="15 16" key="1">
    <citation type="submission" date="2019-06" db="EMBL/GenBank/DDBJ databases">
        <title>Draft genome of C. phoceense Strain 272.</title>
        <authorList>
            <person name="Pacheco L.G.C."/>
            <person name="Barberis C.M."/>
            <person name="Almuzara M.N."/>
            <person name="Traglia G.M."/>
            <person name="Santos C.S."/>
            <person name="Rocha D.J.P.G."/>
            <person name="Aguiar E.R.G.R."/>
            <person name="Vay C.A."/>
        </authorList>
    </citation>
    <scope>NUCLEOTIDE SEQUENCE [LARGE SCALE GENOMIC DNA]</scope>
    <source>
        <strain evidence="15 16">272</strain>
    </source>
</reference>
<dbReference type="PANTHER" id="PTHR20854:SF4">
    <property type="entry name" value="INOSITOL-1-MONOPHOSPHATASE-RELATED"/>
    <property type="match status" value="1"/>
</dbReference>
<name>A0A540R3Y8_9CORY</name>
<accession>A0A540R3Y8</accession>
<keyword evidence="9 14" id="KW-0460">Magnesium</keyword>
<dbReference type="PANTHER" id="PTHR20854">
    <property type="entry name" value="INOSITOL MONOPHOSPHATASE"/>
    <property type="match status" value="1"/>
</dbReference>
<comment type="catalytic activity">
    <reaction evidence="11">
        <text>L-histidinol phosphate + H2O = L-histidinol + phosphate</text>
        <dbReference type="Rhea" id="RHEA:14465"/>
        <dbReference type="ChEBI" id="CHEBI:15377"/>
        <dbReference type="ChEBI" id="CHEBI:43474"/>
        <dbReference type="ChEBI" id="CHEBI:57699"/>
        <dbReference type="ChEBI" id="CHEBI:57980"/>
        <dbReference type="EC" id="3.1.3.15"/>
    </reaction>
</comment>
<dbReference type="PRINTS" id="PR00377">
    <property type="entry name" value="IMPHPHTASES"/>
</dbReference>
<dbReference type="NCBIfam" id="TIGR02067">
    <property type="entry name" value="his_9_HisN"/>
    <property type="match status" value="1"/>
</dbReference>
<keyword evidence="6" id="KW-0028">Amino-acid biosynthesis</keyword>
<dbReference type="GO" id="GO:0008934">
    <property type="term" value="F:inositol monophosphate 1-phosphatase activity"/>
    <property type="evidence" value="ECO:0007669"/>
    <property type="project" value="TreeGrafter"/>
</dbReference>
<comment type="similarity">
    <text evidence="4">Belongs to the inositol monophosphatase superfamily.</text>
</comment>
<evidence type="ECO:0000313" key="15">
    <source>
        <dbReference type="EMBL" id="TQE42449.1"/>
    </source>
</evidence>
<evidence type="ECO:0000256" key="2">
    <source>
        <dbReference type="ARBA" id="ARBA00001946"/>
    </source>
</evidence>
<dbReference type="InterPro" id="IPR020550">
    <property type="entry name" value="Inositol_monophosphatase_CS"/>
</dbReference>
<evidence type="ECO:0000256" key="7">
    <source>
        <dbReference type="ARBA" id="ARBA00022723"/>
    </source>
</evidence>
<feature type="binding site" evidence="14">
    <location>
        <position position="69"/>
    </location>
    <ligand>
        <name>Mg(2+)</name>
        <dbReference type="ChEBI" id="CHEBI:18420"/>
        <label>1</label>
        <note>catalytic</note>
    </ligand>
</feature>
<comment type="cofactor">
    <cofactor evidence="2 14">
        <name>Mg(2+)</name>
        <dbReference type="ChEBI" id="CHEBI:18420"/>
    </cofactor>
</comment>
<dbReference type="Gene3D" id="3.30.540.10">
    <property type="entry name" value="Fructose-1,6-Bisphosphatase, subunit A, domain 1"/>
    <property type="match status" value="1"/>
</dbReference>
<keyword evidence="7 14" id="KW-0479">Metal-binding</keyword>
<sequence>MGKHKEDLGLALELAGRADQLTMSRFEAADLNVKSKPDMTPVSDADLACEKLLRAELAKARPQDEVLGEEFGGEQIMSGRQWVIDPIDGTKNYVRGVPVWATLIALLQDGQPIVAVVSAPALRRRWFACEGSGAYRVFGGEKRRLRVSGVDKIGDASIAMSSLSGWLEADLREELIAMTDNAWRLRGYGDFWNYCLLAEGAVDIAVEPEVSLWDLAAPYLLVKEAGGTFTSLDGVDSPAGGSAVATNGHLHETVMGYFHEQ</sequence>
<dbReference type="PROSITE" id="PS00630">
    <property type="entry name" value="IMP_2"/>
    <property type="match status" value="1"/>
</dbReference>
<comment type="caution">
    <text evidence="15">The sequence shown here is derived from an EMBL/GenBank/DDBJ whole genome shotgun (WGS) entry which is preliminary data.</text>
</comment>
<feature type="binding site" evidence="14">
    <location>
        <position position="214"/>
    </location>
    <ligand>
        <name>Mg(2+)</name>
        <dbReference type="ChEBI" id="CHEBI:18420"/>
        <label>1</label>
        <note>catalytic</note>
    </ligand>
</feature>
<comment type="pathway">
    <text evidence="3">Amino-acid biosynthesis; L-histidine biosynthesis; L-histidine from 5-phospho-alpha-D-ribose 1-diphosphate: step 8/9.</text>
</comment>
<feature type="binding site" evidence="14">
    <location>
        <position position="87"/>
    </location>
    <ligand>
        <name>Mg(2+)</name>
        <dbReference type="ChEBI" id="CHEBI:18420"/>
        <label>1</label>
        <note>catalytic</note>
    </ligand>
</feature>
<proteinExistence type="inferred from homology"/>
<evidence type="ECO:0000256" key="9">
    <source>
        <dbReference type="ARBA" id="ARBA00022842"/>
    </source>
</evidence>
<evidence type="ECO:0000256" key="4">
    <source>
        <dbReference type="ARBA" id="ARBA00009759"/>
    </source>
</evidence>
<dbReference type="InterPro" id="IPR020583">
    <property type="entry name" value="Inositol_monoP_metal-BS"/>
</dbReference>
<evidence type="ECO:0000256" key="1">
    <source>
        <dbReference type="ARBA" id="ARBA00001033"/>
    </source>
</evidence>
<dbReference type="SUPFAM" id="SSF56655">
    <property type="entry name" value="Carbohydrate phosphatase"/>
    <property type="match status" value="1"/>
</dbReference>
<feature type="binding site" evidence="14">
    <location>
        <position position="88"/>
    </location>
    <ligand>
        <name>Mg(2+)</name>
        <dbReference type="ChEBI" id="CHEBI:18420"/>
        <label>1</label>
        <note>catalytic</note>
    </ligand>
</feature>
<dbReference type="RefSeq" id="WP_066484777.1">
    <property type="nucleotide sequence ID" value="NZ_JADPQA010000023.1"/>
</dbReference>
<evidence type="ECO:0000256" key="6">
    <source>
        <dbReference type="ARBA" id="ARBA00022605"/>
    </source>
</evidence>
<dbReference type="GO" id="GO:0007165">
    <property type="term" value="P:signal transduction"/>
    <property type="evidence" value="ECO:0007669"/>
    <property type="project" value="TreeGrafter"/>
</dbReference>
<dbReference type="GO" id="GO:0000105">
    <property type="term" value="P:L-histidine biosynthetic process"/>
    <property type="evidence" value="ECO:0007669"/>
    <property type="project" value="UniProtKB-UniRule"/>
</dbReference>
<dbReference type="FunFam" id="3.30.540.10:FF:000003">
    <property type="entry name" value="Inositol-1-monophosphatase"/>
    <property type="match status" value="1"/>
</dbReference>
<comment type="catalytic activity">
    <reaction evidence="1">
        <text>a myo-inositol phosphate + H2O = myo-inositol + phosphate</text>
        <dbReference type="Rhea" id="RHEA:24056"/>
        <dbReference type="ChEBI" id="CHEBI:15377"/>
        <dbReference type="ChEBI" id="CHEBI:17268"/>
        <dbReference type="ChEBI" id="CHEBI:43474"/>
        <dbReference type="ChEBI" id="CHEBI:84139"/>
        <dbReference type="EC" id="3.1.3.25"/>
    </reaction>
</comment>
<evidence type="ECO:0000256" key="10">
    <source>
        <dbReference type="ARBA" id="ARBA00023102"/>
    </source>
</evidence>
<evidence type="ECO:0000256" key="3">
    <source>
        <dbReference type="ARBA" id="ARBA00004970"/>
    </source>
</evidence>
<dbReference type="AlphaFoldDB" id="A0A540R3Y8"/>
<feature type="binding site" evidence="14">
    <location>
        <position position="85"/>
    </location>
    <ligand>
        <name>Mg(2+)</name>
        <dbReference type="ChEBI" id="CHEBI:18420"/>
        <label>1</label>
        <note>catalytic</note>
    </ligand>
</feature>
<dbReference type="InterPro" id="IPR000760">
    <property type="entry name" value="Inositol_monophosphatase-like"/>
</dbReference>
<dbReference type="InterPro" id="IPR011809">
    <property type="entry name" value="His_9_proposed"/>
</dbReference>
<dbReference type="EMBL" id="VHIR01000028">
    <property type="protein sequence ID" value="TQE42449.1"/>
    <property type="molecule type" value="Genomic_DNA"/>
</dbReference>
<dbReference type="GO" id="GO:0046872">
    <property type="term" value="F:metal ion binding"/>
    <property type="evidence" value="ECO:0007669"/>
    <property type="project" value="UniProtKB-KW"/>
</dbReference>
<dbReference type="Proteomes" id="UP000318080">
    <property type="component" value="Unassembled WGS sequence"/>
</dbReference>
<evidence type="ECO:0000256" key="12">
    <source>
        <dbReference type="ARBA" id="ARBA00053547"/>
    </source>
</evidence>
<evidence type="ECO:0000256" key="13">
    <source>
        <dbReference type="NCBIfam" id="TIGR02067"/>
    </source>
</evidence>
<comment type="function">
    <text evidence="12">Catalyzes the dephosphorylation of histidinol-phosphate to histidinol, the direct precursor of histidine.</text>
</comment>